<reference evidence="3 4" key="2">
    <citation type="submission" date="2020-06" db="EMBL/GenBank/DDBJ databases">
        <title>Antribacter stalactiti gen. nov., sp. nov., a new member of the family Nacardiaceae isolated from a cave.</title>
        <authorList>
            <person name="Kim I.S."/>
        </authorList>
    </citation>
    <scope>NUCLEOTIDE SEQUENCE [LARGE SCALE GENOMIC DNA]</scope>
    <source>
        <strain evidence="3 4">YC2-7</strain>
    </source>
</reference>
<dbReference type="SUPFAM" id="SSF56601">
    <property type="entry name" value="beta-lactamase/transpeptidase-like"/>
    <property type="match status" value="1"/>
</dbReference>
<evidence type="ECO:0000259" key="1">
    <source>
        <dbReference type="Pfam" id="PF00905"/>
    </source>
</evidence>
<evidence type="ECO:0000313" key="3">
    <source>
        <dbReference type="EMBL" id="NMN95666.1"/>
    </source>
</evidence>
<dbReference type="GO" id="GO:0071555">
    <property type="term" value="P:cell wall organization"/>
    <property type="evidence" value="ECO:0007669"/>
    <property type="project" value="TreeGrafter"/>
</dbReference>
<dbReference type="GO" id="GO:0046677">
    <property type="term" value="P:response to antibiotic"/>
    <property type="evidence" value="ECO:0007669"/>
    <property type="project" value="InterPro"/>
</dbReference>
<keyword evidence="4" id="KW-1185">Reference proteome</keyword>
<dbReference type="PANTHER" id="PTHR30627">
    <property type="entry name" value="PEPTIDOGLYCAN D,D-TRANSPEPTIDASE"/>
    <property type="match status" value="1"/>
</dbReference>
<dbReference type="InterPro" id="IPR007887">
    <property type="entry name" value="MecA_N"/>
</dbReference>
<sequence length="597" mass="61340">MIDRVRTEPRALFAAVLSLTLIVVGCSSDKPDQPAKIAQQFVTALNNDDGNAAAALTSDPAKAADAIGKMYDGLGKDVKFDVKSTEESGAVELAAQWTLGQGEAAKRWSYTTRGKASDSGQGWRIDWDPAILVAGLTEGHTVRFLPTHSTPARVLDRAGQELMTEQVVTLVNVAPSADAAAVAPLLAQIDPAVTPASLSADIAAGQGNPVTALILREQDLAKVEAPLSALPGVTLAKQTRLLTTDRTLTSPTFSGVTELWQEAQDAAAGWSVEVVADDGTATKLVGEDAKPTPDLTTTLDLGLQQAAEAAVAPLQQQAAIVAIRPSTGGILAVAQSASADAQGPIALTGLYPPGSTFKTVTVSAALQAGGLTPDTVLPCPGSANIEGRTIPNDENFDLGQVPLHTAFARSCNTTMGRLAVGLPPNGLQKAAEQFGLGVDYVTPGLVTVTGTVPVADTPAARVESGIGQGSVTASPFGMALVAATIAHGSLQAPMFVDGRRGTGNRTPSPLPANITDQLSTMMRETVTAGTATILNDIPDLRGKTGTAEHENGAAHGWFVGIEGDLAFAVFVADAGSSTPALEAAGRFLRNVQPLIPR</sequence>
<dbReference type="GO" id="GO:0008658">
    <property type="term" value="F:penicillin binding"/>
    <property type="evidence" value="ECO:0007669"/>
    <property type="project" value="InterPro"/>
</dbReference>
<comment type="caution">
    <text evidence="3">The sequence shown here is derived from an EMBL/GenBank/DDBJ whole genome shotgun (WGS) entry which is preliminary data.</text>
</comment>
<dbReference type="Pfam" id="PF00905">
    <property type="entry name" value="Transpeptidase"/>
    <property type="match status" value="1"/>
</dbReference>
<evidence type="ECO:0000259" key="2">
    <source>
        <dbReference type="Pfam" id="PF05223"/>
    </source>
</evidence>
<dbReference type="GO" id="GO:0005886">
    <property type="term" value="C:plasma membrane"/>
    <property type="evidence" value="ECO:0007669"/>
    <property type="project" value="TreeGrafter"/>
</dbReference>
<dbReference type="GO" id="GO:0071972">
    <property type="term" value="F:peptidoglycan L,D-transpeptidase activity"/>
    <property type="evidence" value="ECO:0007669"/>
    <property type="project" value="TreeGrafter"/>
</dbReference>
<feature type="domain" description="NTF2-like N-terminal transpeptidase" evidence="2">
    <location>
        <begin position="34"/>
        <end position="139"/>
    </location>
</feature>
<dbReference type="Pfam" id="PF05223">
    <property type="entry name" value="MecA_N"/>
    <property type="match status" value="1"/>
</dbReference>
<organism evidence="3 4">
    <name type="scientific">Antrihabitans stalactiti</name>
    <dbReference type="NCBI Taxonomy" id="2584121"/>
    <lineage>
        <taxon>Bacteria</taxon>
        <taxon>Bacillati</taxon>
        <taxon>Actinomycetota</taxon>
        <taxon>Actinomycetes</taxon>
        <taxon>Mycobacteriales</taxon>
        <taxon>Nocardiaceae</taxon>
        <taxon>Antrihabitans</taxon>
    </lineage>
</organism>
<gene>
    <name evidence="3" type="ORF">FGL95_11535</name>
</gene>
<evidence type="ECO:0000313" key="4">
    <source>
        <dbReference type="Proteomes" id="UP000535543"/>
    </source>
</evidence>
<dbReference type="PROSITE" id="PS51257">
    <property type="entry name" value="PROKAR_LIPOPROTEIN"/>
    <property type="match status" value="1"/>
</dbReference>
<dbReference type="PANTHER" id="PTHR30627:SF24">
    <property type="entry name" value="PENICILLIN-BINDING PROTEIN 4B"/>
    <property type="match status" value="1"/>
</dbReference>
<dbReference type="AlphaFoldDB" id="A0A848KD57"/>
<reference evidence="3 4" key="1">
    <citation type="submission" date="2019-05" db="EMBL/GenBank/DDBJ databases">
        <authorList>
            <person name="Lee S.D."/>
        </authorList>
    </citation>
    <scope>NUCLEOTIDE SEQUENCE [LARGE SCALE GENOMIC DNA]</scope>
    <source>
        <strain evidence="3 4">YC2-7</strain>
    </source>
</reference>
<proteinExistence type="predicted"/>
<dbReference type="EMBL" id="VCQU01000003">
    <property type="protein sequence ID" value="NMN95666.1"/>
    <property type="molecule type" value="Genomic_DNA"/>
</dbReference>
<accession>A0A848KD57</accession>
<name>A0A848KD57_9NOCA</name>
<dbReference type="Proteomes" id="UP000535543">
    <property type="component" value="Unassembled WGS sequence"/>
</dbReference>
<dbReference type="Gene3D" id="3.40.710.10">
    <property type="entry name" value="DD-peptidase/beta-lactamase superfamily"/>
    <property type="match status" value="1"/>
</dbReference>
<dbReference type="InterPro" id="IPR001460">
    <property type="entry name" value="PCN-bd_Tpept"/>
</dbReference>
<dbReference type="RefSeq" id="WP_169586744.1">
    <property type="nucleotide sequence ID" value="NZ_VCQU01000003.1"/>
</dbReference>
<dbReference type="InterPro" id="IPR050515">
    <property type="entry name" value="Beta-lactam/transpept"/>
</dbReference>
<dbReference type="InterPro" id="IPR012338">
    <property type="entry name" value="Beta-lactam/transpept-like"/>
</dbReference>
<protein>
    <submittedName>
        <fullName evidence="3">Penicillin-binding protein</fullName>
    </submittedName>
</protein>
<feature type="domain" description="Penicillin-binding protein transpeptidase" evidence="1">
    <location>
        <begin position="319"/>
        <end position="584"/>
    </location>
</feature>